<dbReference type="Proteomes" id="UP000034947">
    <property type="component" value="Unassembled WGS sequence"/>
</dbReference>
<protein>
    <submittedName>
        <fullName evidence="2">Uncharacterized protein</fullName>
    </submittedName>
</protein>
<dbReference type="VEuPathDB" id="FungiDB:P175DRAFT_0412228"/>
<dbReference type="GO" id="GO:0030674">
    <property type="term" value="F:protein-macromolecule adaptor activity"/>
    <property type="evidence" value="ECO:0007669"/>
    <property type="project" value="TreeGrafter"/>
</dbReference>
<feature type="region of interest" description="Disordered" evidence="1">
    <location>
        <begin position="95"/>
        <end position="162"/>
    </location>
</feature>
<evidence type="ECO:0000256" key="1">
    <source>
        <dbReference type="SAM" id="MobiDB-lite"/>
    </source>
</evidence>
<comment type="caution">
    <text evidence="2">The sequence shown here is derived from an EMBL/GenBank/DDBJ whole genome shotgun (WGS) entry which is preliminary data.</text>
</comment>
<proteinExistence type="predicted"/>
<evidence type="ECO:0000313" key="2">
    <source>
        <dbReference type="EMBL" id="KKK17765.1"/>
    </source>
</evidence>
<dbReference type="PANTHER" id="PTHR40422:SF1">
    <property type="entry name" value="TRANSLATION MACHINERY-ASSOCIATED PROTEIN 17"/>
    <property type="match status" value="1"/>
</dbReference>
<keyword evidence="3" id="KW-1185">Reference proteome</keyword>
<name>A0A0F8WJ57_9EURO</name>
<dbReference type="PANTHER" id="PTHR40422">
    <property type="entry name" value="TRANSLATION MACHINERY-ASSOCIATED PROTEIN 17"/>
    <property type="match status" value="1"/>
</dbReference>
<feature type="compositionally biased region" description="Acidic residues" evidence="1">
    <location>
        <begin position="150"/>
        <end position="162"/>
    </location>
</feature>
<dbReference type="AlphaFoldDB" id="A0A0F8WJ57"/>
<feature type="compositionally biased region" description="Basic and acidic residues" evidence="1">
    <location>
        <begin position="95"/>
        <end position="107"/>
    </location>
</feature>
<dbReference type="GO" id="GO:0070682">
    <property type="term" value="P:proteasome regulatory particle assembly"/>
    <property type="evidence" value="ECO:0007669"/>
    <property type="project" value="InterPro"/>
</dbReference>
<dbReference type="OrthoDB" id="548474at2759"/>
<dbReference type="EMBL" id="JYKN01002082">
    <property type="protein sequence ID" value="KKK17765.1"/>
    <property type="molecule type" value="Genomic_DNA"/>
</dbReference>
<organism evidence="2 3">
    <name type="scientific">Aspergillus ochraceoroseus</name>
    <dbReference type="NCBI Taxonomy" id="138278"/>
    <lineage>
        <taxon>Eukaryota</taxon>
        <taxon>Fungi</taxon>
        <taxon>Dikarya</taxon>
        <taxon>Ascomycota</taxon>
        <taxon>Pezizomycotina</taxon>
        <taxon>Eurotiomycetes</taxon>
        <taxon>Eurotiomycetidae</taxon>
        <taxon>Eurotiales</taxon>
        <taxon>Aspergillaceae</taxon>
        <taxon>Aspergillus</taxon>
        <taxon>Aspergillus subgen. Nidulantes</taxon>
    </lineage>
</organism>
<dbReference type="InterPro" id="IPR038966">
    <property type="entry name" value="TMA17"/>
</dbReference>
<feature type="compositionally biased region" description="Low complexity" evidence="1">
    <location>
        <begin position="119"/>
        <end position="140"/>
    </location>
</feature>
<accession>A0A0F8WJ57</accession>
<evidence type="ECO:0000313" key="3">
    <source>
        <dbReference type="Proteomes" id="UP000034947"/>
    </source>
</evidence>
<gene>
    <name evidence="2" type="ORF">AOCH_006115</name>
</gene>
<sequence length="162" mass="17774">MSAESLPINPSAFAEAIKELSLPSIYAKASELKNSIVHLQRSNTELQTFVSESCETETEKQELQGYIAENEGVVEAMNARIQLLKTEVENRGQRWIELDETEPKSDEVQEGGQNRESFAAAATTNTTATTTTTTTTTTTNGAGVHRDREDEGEGEEEDGVYL</sequence>
<reference evidence="2 3" key="1">
    <citation type="submission" date="2015-02" db="EMBL/GenBank/DDBJ databases">
        <title>Draft Genome Sequences of Two Closely-Related Aflatoxigenic Aspergillus Species Obtained from the Cote d'Ivoire.</title>
        <authorList>
            <person name="Moore G.G."/>
            <person name="Beltz S.B."/>
            <person name="Mack B.M."/>
        </authorList>
    </citation>
    <scope>NUCLEOTIDE SEQUENCE [LARGE SCALE GENOMIC DNA]</scope>
    <source>
        <strain evidence="2 3">SRRC1432</strain>
    </source>
</reference>